<dbReference type="RefSeq" id="WP_127735683.1">
    <property type="nucleotide sequence ID" value="NZ_CP196002.1"/>
</dbReference>
<organism evidence="2 3">
    <name type="scientific">Niallia taxi</name>
    <dbReference type="NCBI Taxonomy" id="2499688"/>
    <lineage>
        <taxon>Bacteria</taxon>
        <taxon>Bacillati</taxon>
        <taxon>Bacillota</taxon>
        <taxon>Bacilli</taxon>
        <taxon>Bacillales</taxon>
        <taxon>Bacillaceae</taxon>
        <taxon>Niallia</taxon>
    </lineage>
</organism>
<reference evidence="2 3" key="1">
    <citation type="submission" date="2019-01" db="EMBL/GenBank/DDBJ databases">
        <title>Bacillus sp. M5HDSG1-1, whole genome shotgun sequence.</title>
        <authorList>
            <person name="Tuo L."/>
        </authorList>
    </citation>
    <scope>NUCLEOTIDE SEQUENCE [LARGE SCALE GENOMIC DNA]</scope>
    <source>
        <strain evidence="2 3">M5HDSG1-1</strain>
    </source>
</reference>
<dbReference type="EMBL" id="RZTZ01000001">
    <property type="protein sequence ID" value="RVT67487.1"/>
    <property type="molecule type" value="Genomic_DNA"/>
</dbReference>
<evidence type="ECO:0000313" key="3">
    <source>
        <dbReference type="Proteomes" id="UP000288024"/>
    </source>
</evidence>
<protein>
    <submittedName>
        <fullName evidence="2">Heavy-metal-associated domain-containing protein</fullName>
    </submittedName>
</protein>
<accession>A0A3S2X6D9</accession>
<dbReference type="PROSITE" id="PS50846">
    <property type="entry name" value="HMA_2"/>
    <property type="match status" value="1"/>
</dbReference>
<dbReference type="SUPFAM" id="SSF55008">
    <property type="entry name" value="HMA, heavy metal-associated domain"/>
    <property type="match status" value="1"/>
</dbReference>
<evidence type="ECO:0000259" key="1">
    <source>
        <dbReference type="PROSITE" id="PS50846"/>
    </source>
</evidence>
<keyword evidence="3" id="KW-1185">Reference proteome</keyword>
<name>A0A3S2X6D9_9BACI</name>
<gene>
    <name evidence="2" type="ORF">EM808_03140</name>
</gene>
<dbReference type="AlphaFoldDB" id="A0A3S2X6D9"/>
<dbReference type="InterPro" id="IPR036163">
    <property type="entry name" value="HMA_dom_sf"/>
</dbReference>
<dbReference type="InterPro" id="IPR006121">
    <property type="entry name" value="HMA_dom"/>
</dbReference>
<comment type="caution">
    <text evidence="2">The sequence shown here is derived from an EMBL/GenBank/DDBJ whole genome shotgun (WGS) entry which is preliminary data.</text>
</comment>
<dbReference type="GO" id="GO:0046872">
    <property type="term" value="F:metal ion binding"/>
    <property type="evidence" value="ECO:0007669"/>
    <property type="project" value="InterPro"/>
</dbReference>
<proteinExistence type="predicted"/>
<feature type="domain" description="HMA" evidence="1">
    <location>
        <begin position="2"/>
        <end position="68"/>
    </location>
</feature>
<dbReference type="Proteomes" id="UP000288024">
    <property type="component" value="Unassembled WGS sequence"/>
</dbReference>
<dbReference type="Gene3D" id="3.30.70.100">
    <property type="match status" value="1"/>
</dbReference>
<sequence>MKEMTVYLQETTNAQPIETLESALLNMNGIERALVDVSDGEVKIMYHEEQITKESVLEKIKEQGFHSVH</sequence>
<evidence type="ECO:0000313" key="2">
    <source>
        <dbReference type="EMBL" id="RVT67487.1"/>
    </source>
</evidence>